<dbReference type="KEGG" id="hdo:MUK72_07225"/>
<dbReference type="SMART" id="SM00450">
    <property type="entry name" value="RHOD"/>
    <property type="match status" value="1"/>
</dbReference>
<reference evidence="4" key="2">
    <citation type="submission" date="2022-04" db="EMBL/GenBank/DDBJ databases">
        <title>Sequencing and genomic assembly of Halococcus dombrowskii.</title>
        <authorList>
            <person name="Lim S.W."/>
            <person name="MacLea K.S."/>
        </authorList>
    </citation>
    <scope>NUCLEOTIDE SEQUENCE</scope>
    <source>
        <strain evidence="4">H4</strain>
    </source>
</reference>
<dbReference type="InterPro" id="IPR050229">
    <property type="entry name" value="GlpE_sulfurtransferase"/>
</dbReference>
<reference evidence="3" key="1">
    <citation type="journal article" date="2014" name="Int. J. Syst. Evol. Microbiol.">
        <title>Complete genome sequence of Corynebacterium casei LMG S-19264T (=DSM 44701T), isolated from a smear-ripened cheese.</title>
        <authorList>
            <consortium name="US DOE Joint Genome Institute (JGI-PGF)"/>
            <person name="Walter F."/>
            <person name="Albersmeier A."/>
            <person name="Kalinowski J."/>
            <person name="Ruckert C."/>
        </authorList>
    </citation>
    <scope>NUCLEOTIDE SEQUENCE</scope>
    <source>
        <strain evidence="3">JCM 12289</strain>
    </source>
</reference>
<dbReference type="EMBL" id="BAAADN010000043">
    <property type="protein sequence ID" value="GAA0469404.1"/>
    <property type="molecule type" value="Genomic_DNA"/>
</dbReference>
<dbReference type="Proteomes" id="UP001500962">
    <property type="component" value="Unassembled WGS sequence"/>
</dbReference>
<name>A0AAV3SIF8_HALDO</name>
<feature type="region of interest" description="Disordered" evidence="1">
    <location>
        <begin position="90"/>
        <end position="133"/>
    </location>
</feature>
<evidence type="ECO:0000313" key="6">
    <source>
        <dbReference type="Proteomes" id="UP001500962"/>
    </source>
</evidence>
<dbReference type="EMBL" id="CP095005">
    <property type="protein sequence ID" value="UOO96489.1"/>
    <property type="molecule type" value="Genomic_DNA"/>
</dbReference>
<accession>A0AAV3SIF8</accession>
<dbReference type="PANTHER" id="PTHR43031">
    <property type="entry name" value="FAD-DEPENDENT OXIDOREDUCTASE"/>
    <property type="match status" value="1"/>
</dbReference>
<evidence type="ECO:0000256" key="1">
    <source>
        <dbReference type="SAM" id="MobiDB-lite"/>
    </source>
</evidence>
<protein>
    <submittedName>
        <fullName evidence="3">Rhodanese-like domain-containing protein</fullName>
    </submittedName>
</protein>
<reference evidence="3" key="3">
    <citation type="submission" date="2023-12" db="EMBL/GenBank/DDBJ databases">
        <authorList>
            <person name="Sun Q."/>
            <person name="Inoue M."/>
        </authorList>
    </citation>
    <scope>NUCLEOTIDE SEQUENCE</scope>
    <source>
        <strain evidence="3">JCM 12289</strain>
    </source>
</reference>
<evidence type="ECO:0000313" key="3">
    <source>
        <dbReference type="EMBL" id="GAA0469404.1"/>
    </source>
</evidence>
<dbReference type="GeneID" id="71761627"/>
<dbReference type="PANTHER" id="PTHR43031:SF1">
    <property type="entry name" value="PYRIDINE NUCLEOTIDE-DISULPHIDE OXIDOREDUCTASE"/>
    <property type="match status" value="1"/>
</dbReference>
<organism evidence="3 6">
    <name type="scientific">Halococcus dombrowskii</name>
    <dbReference type="NCBI Taxonomy" id="179637"/>
    <lineage>
        <taxon>Archaea</taxon>
        <taxon>Methanobacteriati</taxon>
        <taxon>Methanobacteriota</taxon>
        <taxon>Stenosarchaea group</taxon>
        <taxon>Halobacteria</taxon>
        <taxon>Halobacteriales</taxon>
        <taxon>Halococcaceae</taxon>
        <taxon>Halococcus</taxon>
    </lineage>
</organism>
<dbReference type="Pfam" id="PF00581">
    <property type="entry name" value="Rhodanese"/>
    <property type="match status" value="1"/>
</dbReference>
<dbReference type="RefSeq" id="WP_244705234.1">
    <property type="nucleotide sequence ID" value="NZ_BAAADN010000043.1"/>
</dbReference>
<sequence length="133" mass="14292">MSDEITPEELAGLLDEEEPVRVVDIRSPAAFERGHIPDSENVPFGELPQRVEQFADAEHIVTVCPHGKASLQALQLLRSAEPVDDARVESLDGGLEAWDGPLDATEHDTPADRATDAPDDRAVPSGDGTDAPF</sequence>
<gene>
    <name evidence="3" type="ORF">GCM10008985_28090</name>
    <name evidence="4" type="ORF">MUK72_07225</name>
</gene>
<feature type="compositionally biased region" description="Basic and acidic residues" evidence="1">
    <location>
        <begin position="104"/>
        <end position="122"/>
    </location>
</feature>
<dbReference type="Gene3D" id="3.40.250.10">
    <property type="entry name" value="Rhodanese-like domain"/>
    <property type="match status" value="1"/>
</dbReference>
<dbReference type="Proteomes" id="UP000830542">
    <property type="component" value="Chromosome"/>
</dbReference>
<evidence type="ECO:0000313" key="5">
    <source>
        <dbReference type="Proteomes" id="UP000830542"/>
    </source>
</evidence>
<evidence type="ECO:0000313" key="4">
    <source>
        <dbReference type="EMBL" id="UOO96489.1"/>
    </source>
</evidence>
<dbReference type="InterPro" id="IPR036873">
    <property type="entry name" value="Rhodanese-like_dom_sf"/>
</dbReference>
<evidence type="ECO:0000259" key="2">
    <source>
        <dbReference type="PROSITE" id="PS50206"/>
    </source>
</evidence>
<dbReference type="SUPFAM" id="SSF52821">
    <property type="entry name" value="Rhodanese/Cell cycle control phosphatase"/>
    <property type="match status" value="1"/>
</dbReference>
<dbReference type="InterPro" id="IPR001763">
    <property type="entry name" value="Rhodanese-like_dom"/>
</dbReference>
<dbReference type="PROSITE" id="PS50206">
    <property type="entry name" value="RHODANESE_3"/>
    <property type="match status" value="1"/>
</dbReference>
<dbReference type="CDD" id="cd00158">
    <property type="entry name" value="RHOD"/>
    <property type="match status" value="1"/>
</dbReference>
<keyword evidence="5" id="KW-1185">Reference proteome</keyword>
<proteinExistence type="predicted"/>
<dbReference type="AlphaFoldDB" id="A0AAV3SIF8"/>
<feature type="domain" description="Rhodanese" evidence="2">
    <location>
        <begin position="16"/>
        <end position="104"/>
    </location>
</feature>